<feature type="chain" id="PRO_5014597139" evidence="2">
    <location>
        <begin position="23"/>
        <end position="246"/>
    </location>
</feature>
<keyword evidence="6" id="KW-1185">Reference proteome</keyword>
<dbReference type="InterPro" id="IPR027385">
    <property type="entry name" value="Beta-barrel_OMP"/>
</dbReference>
<protein>
    <submittedName>
        <fullName evidence="5">Uncharacterized protein</fullName>
    </submittedName>
</protein>
<dbReference type="Gene3D" id="2.30.30.40">
    <property type="entry name" value="SH3 Domains"/>
    <property type="match status" value="1"/>
</dbReference>
<dbReference type="Gene3D" id="2.40.160.20">
    <property type="match status" value="1"/>
</dbReference>
<proteinExistence type="predicted"/>
<evidence type="ECO:0000256" key="1">
    <source>
        <dbReference type="ARBA" id="ARBA00022729"/>
    </source>
</evidence>
<organism evidence="5 6">
    <name type="scientific">Ketobacter alkanivorans</name>
    <dbReference type="NCBI Taxonomy" id="1917421"/>
    <lineage>
        <taxon>Bacteria</taxon>
        <taxon>Pseudomonadati</taxon>
        <taxon>Pseudomonadota</taxon>
        <taxon>Gammaproteobacteria</taxon>
        <taxon>Pseudomonadales</taxon>
        <taxon>Ketobacteraceae</taxon>
        <taxon>Ketobacter</taxon>
    </lineage>
</organism>
<reference evidence="6" key="1">
    <citation type="submission" date="2017-08" db="EMBL/GenBank/DDBJ databases">
        <title>Direct submision.</title>
        <authorList>
            <person name="Kim S.-J."/>
            <person name="Rhee S.-K."/>
        </authorList>
    </citation>
    <scope>NUCLEOTIDE SEQUENCE [LARGE SCALE GENOMIC DNA]</scope>
    <source>
        <strain evidence="6">GI5</strain>
    </source>
</reference>
<dbReference type="Pfam" id="PF13505">
    <property type="entry name" value="OMP_b-brl"/>
    <property type="match status" value="1"/>
</dbReference>
<sequence length="246" mass="27722">MIVRILLSILILCCAGIGHVQATEYPSVKVAEAFLDLHTGPGRGYPKTQIVERGDWVEVMVRRTDWIKVRTKKGFIGWAHQDDMAKTLDPDGEPTQIATVGEGEFVHRRWETGFKLGTFSGARTIDAYLGYYFTDNLSLEATIGEAFGTSVDFQFLNLSVTHQPWPQWRYSPYITLGGGAKATRYSSTEVQLSSRTDQTLHAGLGIRVYLTRQLMARAEYRNTVILTDQEQNEESDEWTIGLSAFF</sequence>
<dbReference type="InterPro" id="IPR003646">
    <property type="entry name" value="SH3-like_bac-type"/>
</dbReference>
<accession>A0A2K9LNR2</accession>
<gene>
    <name evidence="5" type="ORF">Kalk_16285</name>
</gene>
<feature type="domain" description="SH3b" evidence="3">
    <location>
        <begin position="35"/>
        <end position="83"/>
    </location>
</feature>
<dbReference type="KEGG" id="kak:Kalk_16285"/>
<evidence type="ECO:0000259" key="4">
    <source>
        <dbReference type="Pfam" id="PF13505"/>
    </source>
</evidence>
<dbReference type="AlphaFoldDB" id="A0A2K9LNR2"/>
<dbReference type="EMBL" id="CP022684">
    <property type="protein sequence ID" value="AUM13890.1"/>
    <property type="molecule type" value="Genomic_DNA"/>
</dbReference>
<feature type="signal peptide" evidence="2">
    <location>
        <begin position="1"/>
        <end position="22"/>
    </location>
</feature>
<dbReference type="Proteomes" id="UP000235116">
    <property type="component" value="Chromosome"/>
</dbReference>
<feature type="domain" description="Outer membrane protein beta-barrel" evidence="4">
    <location>
        <begin position="118"/>
        <end position="244"/>
    </location>
</feature>
<dbReference type="InterPro" id="IPR011250">
    <property type="entry name" value="OMP/PagP_B-barrel"/>
</dbReference>
<name>A0A2K9LNR2_9GAMM</name>
<evidence type="ECO:0000313" key="6">
    <source>
        <dbReference type="Proteomes" id="UP000235116"/>
    </source>
</evidence>
<keyword evidence="1 2" id="KW-0732">Signal</keyword>
<dbReference type="SUPFAM" id="SSF56925">
    <property type="entry name" value="OMPA-like"/>
    <property type="match status" value="1"/>
</dbReference>
<evidence type="ECO:0000313" key="5">
    <source>
        <dbReference type="EMBL" id="AUM13890.1"/>
    </source>
</evidence>
<evidence type="ECO:0000256" key="2">
    <source>
        <dbReference type="SAM" id="SignalP"/>
    </source>
</evidence>
<dbReference type="Pfam" id="PF08239">
    <property type="entry name" value="SH3_3"/>
    <property type="match status" value="1"/>
</dbReference>
<evidence type="ECO:0000259" key="3">
    <source>
        <dbReference type="Pfam" id="PF08239"/>
    </source>
</evidence>